<dbReference type="HOGENOM" id="CLU_3421040_0_0_5"/>
<gene>
    <name evidence="1" type="ORF">SKA53_15171</name>
</gene>
<dbReference type="Proteomes" id="UP000004507">
    <property type="component" value="Unassembled WGS sequence"/>
</dbReference>
<name>A3V5I2_9RHOB</name>
<accession>A3V5I2</accession>
<evidence type="ECO:0000313" key="2">
    <source>
        <dbReference type="Proteomes" id="UP000004507"/>
    </source>
</evidence>
<dbReference type="EMBL" id="AAMS01000004">
    <property type="protein sequence ID" value="EAQ06900.1"/>
    <property type="molecule type" value="Genomic_DNA"/>
</dbReference>
<dbReference type="AlphaFoldDB" id="A3V5I2"/>
<protein>
    <submittedName>
        <fullName evidence="1">Uncharacterized protein</fullName>
    </submittedName>
</protein>
<sequence length="24" mass="2858">MTFPLDYLYAAREQIILMIPMAKE</sequence>
<proteinExistence type="predicted"/>
<evidence type="ECO:0000313" key="1">
    <source>
        <dbReference type="EMBL" id="EAQ06900.1"/>
    </source>
</evidence>
<comment type="caution">
    <text evidence="1">The sequence shown here is derived from an EMBL/GenBank/DDBJ whole genome shotgun (WGS) entry which is preliminary data.</text>
</comment>
<keyword evidence="2" id="KW-1185">Reference proteome</keyword>
<organism evidence="1 2">
    <name type="scientific">Yoonia vestfoldensis SKA53</name>
    <dbReference type="NCBI Taxonomy" id="314232"/>
    <lineage>
        <taxon>Bacteria</taxon>
        <taxon>Pseudomonadati</taxon>
        <taxon>Pseudomonadota</taxon>
        <taxon>Alphaproteobacteria</taxon>
        <taxon>Rhodobacterales</taxon>
        <taxon>Paracoccaceae</taxon>
        <taxon>Yoonia</taxon>
    </lineage>
</organism>
<reference evidence="1 2" key="1">
    <citation type="submission" date="2006-01" db="EMBL/GenBank/DDBJ databases">
        <authorList>
            <person name="Hagstrom A."/>
            <person name="Ferriera S."/>
            <person name="Johnson J."/>
            <person name="Kravitz S."/>
            <person name="Halpern A."/>
            <person name="Remington K."/>
            <person name="Beeson K."/>
            <person name="Tran B."/>
            <person name="Rogers Y.-H."/>
            <person name="Friedman R."/>
            <person name="Venter J.C."/>
        </authorList>
    </citation>
    <scope>NUCLEOTIDE SEQUENCE [LARGE SCALE GENOMIC DNA]</scope>
    <source>
        <strain evidence="1 2">SKA53</strain>
    </source>
</reference>